<feature type="compositionally biased region" description="Basic and acidic residues" evidence="1">
    <location>
        <begin position="327"/>
        <end position="351"/>
    </location>
</feature>
<feature type="compositionally biased region" description="Basic and acidic residues" evidence="1">
    <location>
        <begin position="289"/>
        <end position="304"/>
    </location>
</feature>
<sequence>MAVDELHPEVIYDGCGGDLEVGEPQVLAQATPGPAVEGCELVARLVPDPAAAGQPPLRPVLPAVVAPYPLHSAHGVDAEEDPGALGHPRAVRQHVVGARLLLLERRGRVQAQCLQHRRVEVGRRPERVGVEHDRFAAAARGVGAQRLELGEDLVLHVRVRAEHVEEPGERGRDEVLGRDHVADGGVAEEPVPLPVGHGGVPGPRHVHGQQVAALSFSSGERFCLAFRDLEVDELVEHRLGFGEPPLDADVEPPQQLPPASRHDVPEHDGLPGDPGRLAEGRVRGVGRGDGQRVEVGGEHHGVGDVQREAHEHVLELDGASGFGGVVQERHQEPRRLPRDGGYDKGAEHGGGEDGGDDLPLPRPGHGVRI</sequence>
<dbReference type="EnsemblPlants" id="TuG1812G0100001613.01.T01">
    <property type="protein sequence ID" value="TuG1812G0100001613.01.T01.cds271266"/>
    <property type="gene ID" value="TuG1812G0100001613.01"/>
</dbReference>
<evidence type="ECO:0000313" key="2">
    <source>
        <dbReference type="EnsemblPlants" id="TuG1812G0100001613.01.T01.cds271266"/>
    </source>
</evidence>
<dbReference type="Proteomes" id="UP000015106">
    <property type="component" value="Chromosome 1"/>
</dbReference>
<keyword evidence="3" id="KW-1185">Reference proteome</keyword>
<name>A0A8R7JXU3_TRIUA</name>
<protein>
    <submittedName>
        <fullName evidence="2">Uncharacterized protein</fullName>
    </submittedName>
</protein>
<feature type="compositionally biased region" description="Basic and acidic residues" evidence="1">
    <location>
        <begin position="260"/>
        <end position="282"/>
    </location>
</feature>
<feature type="region of interest" description="Disordered" evidence="1">
    <location>
        <begin position="242"/>
        <end position="304"/>
    </location>
</feature>
<reference evidence="3" key="1">
    <citation type="journal article" date="2013" name="Nature">
        <title>Draft genome of the wheat A-genome progenitor Triticum urartu.</title>
        <authorList>
            <person name="Ling H.Q."/>
            <person name="Zhao S."/>
            <person name="Liu D."/>
            <person name="Wang J."/>
            <person name="Sun H."/>
            <person name="Zhang C."/>
            <person name="Fan H."/>
            <person name="Li D."/>
            <person name="Dong L."/>
            <person name="Tao Y."/>
            <person name="Gao C."/>
            <person name="Wu H."/>
            <person name="Li Y."/>
            <person name="Cui Y."/>
            <person name="Guo X."/>
            <person name="Zheng S."/>
            <person name="Wang B."/>
            <person name="Yu K."/>
            <person name="Liang Q."/>
            <person name="Yang W."/>
            <person name="Lou X."/>
            <person name="Chen J."/>
            <person name="Feng M."/>
            <person name="Jian J."/>
            <person name="Zhang X."/>
            <person name="Luo G."/>
            <person name="Jiang Y."/>
            <person name="Liu J."/>
            <person name="Wang Z."/>
            <person name="Sha Y."/>
            <person name="Zhang B."/>
            <person name="Wu H."/>
            <person name="Tang D."/>
            <person name="Shen Q."/>
            <person name="Xue P."/>
            <person name="Zou S."/>
            <person name="Wang X."/>
            <person name="Liu X."/>
            <person name="Wang F."/>
            <person name="Yang Y."/>
            <person name="An X."/>
            <person name="Dong Z."/>
            <person name="Zhang K."/>
            <person name="Zhang X."/>
            <person name="Luo M.C."/>
            <person name="Dvorak J."/>
            <person name="Tong Y."/>
            <person name="Wang J."/>
            <person name="Yang H."/>
            <person name="Li Z."/>
            <person name="Wang D."/>
            <person name="Zhang A."/>
            <person name="Wang J."/>
        </authorList>
    </citation>
    <scope>NUCLEOTIDE SEQUENCE</scope>
    <source>
        <strain evidence="3">cv. G1812</strain>
    </source>
</reference>
<organism evidence="2 3">
    <name type="scientific">Triticum urartu</name>
    <name type="common">Red wild einkorn</name>
    <name type="synonym">Crithodium urartu</name>
    <dbReference type="NCBI Taxonomy" id="4572"/>
    <lineage>
        <taxon>Eukaryota</taxon>
        <taxon>Viridiplantae</taxon>
        <taxon>Streptophyta</taxon>
        <taxon>Embryophyta</taxon>
        <taxon>Tracheophyta</taxon>
        <taxon>Spermatophyta</taxon>
        <taxon>Magnoliopsida</taxon>
        <taxon>Liliopsida</taxon>
        <taxon>Poales</taxon>
        <taxon>Poaceae</taxon>
        <taxon>BOP clade</taxon>
        <taxon>Pooideae</taxon>
        <taxon>Triticodae</taxon>
        <taxon>Triticeae</taxon>
        <taxon>Triticinae</taxon>
        <taxon>Triticum</taxon>
    </lineage>
</organism>
<reference evidence="2" key="2">
    <citation type="submission" date="2018-03" db="EMBL/GenBank/DDBJ databases">
        <title>The Triticum urartu genome reveals the dynamic nature of wheat genome evolution.</title>
        <authorList>
            <person name="Ling H."/>
            <person name="Ma B."/>
            <person name="Shi X."/>
            <person name="Liu H."/>
            <person name="Dong L."/>
            <person name="Sun H."/>
            <person name="Cao Y."/>
            <person name="Gao Q."/>
            <person name="Zheng S."/>
            <person name="Li Y."/>
            <person name="Yu Y."/>
            <person name="Du H."/>
            <person name="Qi M."/>
            <person name="Li Y."/>
            <person name="Yu H."/>
            <person name="Cui Y."/>
            <person name="Wang N."/>
            <person name="Chen C."/>
            <person name="Wu H."/>
            <person name="Zhao Y."/>
            <person name="Zhang J."/>
            <person name="Li Y."/>
            <person name="Zhou W."/>
            <person name="Zhang B."/>
            <person name="Hu W."/>
            <person name="Eijk M."/>
            <person name="Tang J."/>
            <person name="Witsenboer H."/>
            <person name="Zhao S."/>
            <person name="Li Z."/>
            <person name="Zhang A."/>
            <person name="Wang D."/>
            <person name="Liang C."/>
        </authorList>
    </citation>
    <scope>NUCLEOTIDE SEQUENCE [LARGE SCALE GENOMIC DNA]</scope>
    <source>
        <strain evidence="2">cv. G1812</strain>
    </source>
</reference>
<proteinExistence type="predicted"/>
<feature type="region of interest" description="Disordered" evidence="1">
    <location>
        <begin position="319"/>
        <end position="369"/>
    </location>
</feature>
<accession>A0A8R7JXU3</accession>
<dbReference type="AlphaFoldDB" id="A0A8R7JXU3"/>
<evidence type="ECO:0000256" key="1">
    <source>
        <dbReference type="SAM" id="MobiDB-lite"/>
    </source>
</evidence>
<reference evidence="2" key="3">
    <citation type="submission" date="2022-06" db="UniProtKB">
        <authorList>
            <consortium name="EnsemblPlants"/>
        </authorList>
    </citation>
    <scope>IDENTIFICATION</scope>
</reference>
<dbReference type="Gramene" id="TuG1812G0100001613.01.T01">
    <property type="protein sequence ID" value="TuG1812G0100001613.01.T01.cds271266"/>
    <property type="gene ID" value="TuG1812G0100001613.01"/>
</dbReference>
<evidence type="ECO:0000313" key="3">
    <source>
        <dbReference type="Proteomes" id="UP000015106"/>
    </source>
</evidence>